<evidence type="ECO:0000256" key="2">
    <source>
        <dbReference type="ARBA" id="ARBA00011344"/>
    </source>
</evidence>
<dbReference type="PANTHER" id="PTHR30173:SF43">
    <property type="entry name" value="ECF RNA POLYMERASE SIGMA FACTOR SIGI-RELATED"/>
    <property type="match status" value="1"/>
</dbReference>
<organism evidence="8 9">
    <name type="scientific">Leifsonia shinshuensis</name>
    <dbReference type="NCBI Taxonomy" id="150026"/>
    <lineage>
        <taxon>Bacteria</taxon>
        <taxon>Bacillati</taxon>
        <taxon>Actinomycetota</taxon>
        <taxon>Actinomycetes</taxon>
        <taxon>Micrococcales</taxon>
        <taxon>Microbacteriaceae</taxon>
        <taxon>Leifsonia</taxon>
    </lineage>
</organism>
<keyword evidence="4" id="KW-0731">Sigma factor</keyword>
<keyword evidence="5" id="KW-0804">Transcription</keyword>
<evidence type="ECO:0000313" key="9">
    <source>
        <dbReference type="Proteomes" id="UP000515511"/>
    </source>
</evidence>
<dbReference type="SUPFAM" id="SSF88946">
    <property type="entry name" value="Sigma2 domain of RNA polymerase sigma factors"/>
    <property type="match status" value="1"/>
</dbReference>
<dbReference type="InterPro" id="IPR036388">
    <property type="entry name" value="WH-like_DNA-bd_sf"/>
</dbReference>
<proteinExistence type="inferred from homology"/>
<dbReference type="GO" id="GO:0006352">
    <property type="term" value="P:DNA-templated transcription initiation"/>
    <property type="evidence" value="ECO:0007669"/>
    <property type="project" value="InterPro"/>
</dbReference>
<sequence>MTENDARLLDRFETARPRLRAIATRLLGSAADADDAVQETWLRLQRADAATIDNLDAWLTTVVSRVCLDQLKSARRTRERSWEVLPWQDEPVSDLGDPAELAALGDRVSVALLVVLETLSPAERLAFVLHDVFGLPFEEVAAALDRSPDAARQLASRARRRLRDAPPARPSRREQRGVLDAWLRAVHEGDLSALLALLDEGAVLHADYGRGRLQTLVGASAIAEQATLAARLAQSSVPVLIDGRPGVAAVVDGRVVSVMAFDISDGRIVGLDVLFDPARLAGVRV</sequence>
<dbReference type="SUPFAM" id="SSF88659">
    <property type="entry name" value="Sigma3 and sigma4 domains of RNA polymerase sigma factors"/>
    <property type="match status" value="1"/>
</dbReference>
<dbReference type="Gene3D" id="1.10.10.10">
    <property type="entry name" value="Winged helix-like DNA-binding domain superfamily/Winged helix DNA-binding domain"/>
    <property type="match status" value="1"/>
</dbReference>
<dbReference type="GO" id="GO:0003677">
    <property type="term" value="F:DNA binding"/>
    <property type="evidence" value="ECO:0007669"/>
    <property type="project" value="InterPro"/>
</dbReference>
<evidence type="ECO:0000256" key="5">
    <source>
        <dbReference type="ARBA" id="ARBA00023163"/>
    </source>
</evidence>
<keyword evidence="3" id="KW-0805">Transcription regulation</keyword>
<comment type="similarity">
    <text evidence="1">Belongs to the sigma-70 factor family. ECF subfamily.</text>
</comment>
<evidence type="ECO:0000313" key="8">
    <source>
        <dbReference type="EMBL" id="QNE37255.1"/>
    </source>
</evidence>
<dbReference type="Pfam" id="PF08281">
    <property type="entry name" value="Sigma70_r4_2"/>
    <property type="match status" value="1"/>
</dbReference>
<dbReference type="EMBL" id="CP043641">
    <property type="protein sequence ID" value="QNE37255.1"/>
    <property type="molecule type" value="Genomic_DNA"/>
</dbReference>
<dbReference type="InterPro" id="IPR007627">
    <property type="entry name" value="RNA_pol_sigma70_r2"/>
</dbReference>
<name>A0A7G6YFJ0_9MICO</name>
<evidence type="ECO:0000256" key="3">
    <source>
        <dbReference type="ARBA" id="ARBA00023015"/>
    </source>
</evidence>
<dbReference type="SUPFAM" id="SSF54427">
    <property type="entry name" value="NTF2-like"/>
    <property type="match status" value="1"/>
</dbReference>
<comment type="subunit">
    <text evidence="2">Interacts transiently with the RNA polymerase catalytic core formed by RpoA, RpoB, RpoC and RpoZ (2 alpha, 1 beta, 1 beta' and 1 omega subunit) to form the RNA polymerase holoenzyme that can initiate transcription.</text>
</comment>
<dbReference type="AlphaFoldDB" id="A0A7G6YFJ0"/>
<dbReference type="GO" id="GO:0016987">
    <property type="term" value="F:sigma factor activity"/>
    <property type="evidence" value="ECO:0007669"/>
    <property type="project" value="UniProtKB-KW"/>
</dbReference>
<evidence type="ECO:0000256" key="4">
    <source>
        <dbReference type="ARBA" id="ARBA00023082"/>
    </source>
</evidence>
<dbReference type="InterPro" id="IPR013249">
    <property type="entry name" value="RNA_pol_sigma70_r4_t2"/>
</dbReference>
<dbReference type="InterPro" id="IPR014284">
    <property type="entry name" value="RNA_pol_sigma-70_dom"/>
</dbReference>
<dbReference type="Gene3D" id="1.10.1740.10">
    <property type="match status" value="1"/>
</dbReference>
<evidence type="ECO:0000256" key="1">
    <source>
        <dbReference type="ARBA" id="ARBA00010641"/>
    </source>
</evidence>
<dbReference type="InterPro" id="IPR013324">
    <property type="entry name" value="RNA_pol_sigma_r3/r4-like"/>
</dbReference>
<dbReference type="Gene3D" id="3.10.450.50">
    <property type="match status" value="1"/>
</dbReference>
<dbReference type="Proteomes" id="UP000515511">
    <property type="component" value="Chromosome"/>
</dbReference>
<evidence type="ECO:0000259" key="7">
    <source>
        <dbReference type="Pfam" id="PF08281"/>
    </source>
</evidence>
<dbReference type="RefSeq" id="WP_185276662.1">
    <property type="nucleotide sequence ID" value="NZ_CP043641.1"/>
</dbReference>
<dbReference type="PANTHER" id="PTHR30173">
    <property type="entry name" value="SIGMA 19 FACTOR"/>
    <property type="match status" value="1"/>
</dbReference>
<dbReference type="NCBIfam" id="TIGR02937">
    <property type="entry name" value="sigma70-ECF"/>
    <property type="match status" value="1"/>
</dbReference>
<feature type="domain" description="RNA polymerase sigma factor 70 region 4 type 2" evidence="7">
    <location>
        <begin position="111"/>
        <end position="162"/>
    </location>
</feature>
<dbReference type="InterPro" id="IPR052704">
    <property type="entry name" value="ECF_Sigma-70_Domain"/>
</dbReference>
<dbReference type="Pfam" id="PF04542">
    <property type="entry name" value="Sigma70_r2"/>
    <property type="match status" value="1"/>
</dbReference>
<reference evidence="9" key="1">
    <citation type="submission" date="2019-09" db="EMBL/GenBank/DDBJ databases">
        <title>Antimicrobial potential of Antarctic Bacteria.</title>
        <authorList>
            <person name="Benaud N."/>
            <person name="Edwards R.J."/>
            <person name="Ferrari B.C."/>
        </authorList>
    </citation>
    <scope>NUCLEOTIDE SEQUENCE [LARGE SCALE GENOMIC DNA]</scope>
    <source>
        <strain evidence="9">INR9</strain>
    </source>
</reference>
<accession>A0A7G6YFJ0</accession>
<protein>
    <submittedName>
        <fullName evidence="8">Sigma-70 family RNA polymerase sigma factor</fullName>
    </submittedName>
</protein>
<dbReference type="KEGG" id="lse:F1C12_20470"/>
<dbReference type="InterPro" id="IPR032710">
    <property type="entry name" value="NTF2-like_dom_sf"/>
</dbReference>
<feature type="domain" description="RNA polymerase sigma-70 region 2" evidence="6">
    <location>
        <begin position="12"/>
        <end position="77"/>
    </location>
</feature>
<gene>
    <name evidence="8" type="ORF">F1C12_20470</name>
</gene>
<evidence type="ECO:0000259" key="6">
    <source>
        <dbReference type="Pfam" id="PF04542"/>
    </source>
</evidence>
<dbReference type="InterPro" id="IPR013325">
    <property type="entry name" value="RNA_pol_sigma_r2"/>
</dbReference>